<protein>
    <submittedName>
        <fullName evidence="1">Kinase-like domain-containing protein</fullName>
    </submittedName>
</protein>
<evidence type="ECO:0000313" key="2">
    <source>
        <dbReference type="Proteomes" id="UP000615446"/>
    </source>
</evidence>
<keyword evidence="1" id="KW-0808">Transferase</keyword>
<reference evidence="1" key="1">
    <citation type="submission" date="2019-10" db="EMBL/GenBank/DDBJ databases">
        <title>Conservation and host-specific expression of non-tandemly repeated heterogenous ribosome RNA gene in arbuscular mycorrhizal fungi.</title>
        <authorList>
            <person name="Maeda T."/>
            <person name="Kobayashi Y."/>
            <person name="Nakagawa T."/>
            <person name="Ezawa T."/>
            <person name="Yamaguchi K."/>
            <person name="Bino T."/>
            <person name="Nishimoto Y."/>
            <person name="Shigenobu S."/>
            <person name="Kawaguchi M."/>
        </authorList>
    </citation>
    <scope>NUCLEOTIDE SEQUENCE</scope>
    <source>
        <strain evidence="1">HR1</strain>
    </source>
</reference>
<dbReference type="GO" id="GO:0016301">
    <property type="term" value="F:kinase activity"/>
    <property type="evidence" value="ECO:0007669"/>
    <property type="project" value="UniProtKB-KW"/>
</dbReference>
<accession>A0A8H3KYF1</accession>
<dbReference type="EMBL" id="BLAL01000018">
    <property type="protein sequence ID" value="GES76019.1"/>
    <property type="molecule type" value="Genomic_DNA"/>
</dbReference>
<dbReference type="Proteomes" id="UP000615446">
    <property type="component" value="Unassembled WGS sequence"/>
</dbReference>
<evidence type="ECO:0000313" key="1">
    <source>
        <dbReference type="EMBL" id="GES76019.1"/>
    </source>
</evidence>
<organism evidence="1 2">
    <name type="scientific">Rhizophagus clarus</name>
    <dbReference type="NCBI Taxonomy" id="94130"/>
    <lineage>
        <taxon>Eukaryota</taxon>
        <taxon>Fungi</taxon>
        <taxon>Fungi incertae sedis</taxon>
        <taxon>Mucoromycota</taxon>
        <taxon>Glomeromycotina</taxon>
        <taxon>Glomeromycetes</taxon>
        <taxon>Glomerales</taxon>
        <taxon>Glomeraceae</taxon>
        <taxon>Rhizophagus</taxon>
    </lineage>
</organism>
<name>A0A8H3KYF1_9GLOM</name>
<dbReference type="AlphaFoldDB" id="A0A8H3KYF1"/>
<comment type="caution">
    <text evidence="1">The sequence shown here is derived from an EMBL/GenBank/DDBJ whole genome shotgun (WGS) entry which is preliminary data.</text>
</comment>
<gene>
    <name evidence="1" type="ORF">RCL2_000342000</name>
</gene>
<proteinExistence type="predicted"/>
<keyword evidence="1" id="KW-0418">Kinase</keyword>
<sequence>MNLNVAVFFIKSIADQILVLDRKLWYGELDKMISARDTVIKFYQKVGHPFTEELWCKKCDPLRKIEGWTSGNNNVAKFIKDTILIQEINMSMLLDFLNRYFIKSLWSYKRSDTEEFMMVLHFATQGSLRNVLLTKIYGSSNKQKSDDKICIPYIFPPYTLTPDIYSVALDICNGLRQGFGNGTPEFYMKCMNTNSDQRPTAGELYGIDFYIRDLEF</sequence>